<evidence type="ECO:0000313" key="1">
    <source>
        <dbReference type="EMBL" id="ONI38814.1"/>
    </source>
</evidence>
<accession>A0ACC8X9D1</accession>
<protein>
    <submittedName>
        <fullName evidence="1">Branched-chain amino acid dehydrogenase</fullName>
    </submittedName>
</protein>
<proteinExistence type="predicted"/>
<dbReference type="EMBL" id="LJDB01000078">
    <property type="protein sequence ID" value="ONI38814.1"/>
    <property type="molecule type" value="Genomic_DNA"/>
</dbReference>
<reference evidence="1" key="1">
    <citation type="submission" date="2016-08" db="EMBL/GenBank/DDBJ databases">
        <authorList>
            <person name="Ngugi D.K."/>
            <person name="Miyake S."/>
            <person name="Stingl U."/>
        </authorList>
    </citation>
    <scope>NUCLEOTIDE SEQUENCE</scope>
    <source>
        <strain evidence="1">SCG-B11WGA-EpuloA1</strain>
    </source>
</reference>
<gene>
    <name evidence="1" type="ORF">AN396_09885</name>
</gene>
<evidence type="ECO:0000313" key="2">
    <source>
        <dbReference type="Proteomes" id="UP000188605"/>
    </source>
</evidence>
<sequence>MTVMVSGFMGCGSPHKIIDKLVELGVKNLTLICNDTAWPGYGVGKMVVTKQFSKIMTSHIGLNPESGRQLNNKETEFQLIPQGTLVERIRTGGAGLGGFLTPTGLGTAVEEGKQIIEANGQNYLLELPLKADVAIIGAHIVDKKGNCYYRGATRNFAPLMAMACETVIVEADNLVEVGEIQHENIVTPHIFVDYIIDGGKN</sequence>
<keyword evidence="2" id="KW-1185">Reference proteome</keyword>
<comment type="caution">
    <text evidence="1">The sequence shown here is derived from an EMBL/GenBank/DDBJ whole genome shotgun (WGS) entry which is preliminary data.</text>
</comment>
<name>A0ACC8X9D1_9FIRM</name>
<dbReference type="Proteomes" id="UP000188605">
    <property type="component" value="Unassembled WGS sequence"/>
</dbReference>
<organism evidence="1 2">
    <name type="scientific">Candidatus Epulonipiscium fishelsonii</name>
    <dbReference type="NCBI Taxonomy" id="77094"/>
    <lineage>
        <taxon>Bacteria</taxon>
        <taxon>Bacillati</taxon>
        <taxon>Bacillota</taxon>
        <taxon>Clostridia</taxon>
        <taxon>Lachnospirales</taxon>
        <taxon>Lachnospiraceae</taxon>
        <taxon>Candidatus Epulonipiscium</taxon>
    </lineage>
</organism>